<evidence type="ECO:0000313" key="4">
    <source>
        <dbReference type="RefSeq" id="XP_010910464.1"/>
    </source>
</evidence>
<dbReference type="InterPro" id="IPR046960">
    <property type="entry name" value="PPR_At4g14850-like_plant"/>
</dbReference>
<dbReference type="InterPro" id="IPR002885">
    <property type="entry name" value="PPR_rpt"/>
</dbReference>
<gene>
    <name evidence="4" type="primary">LOC105036393</name>
</gene>
<keyword evidence="3" id="KW-1185">Reference proteome</keyword>
<evidence type="ECO:0000256" key="1">
    <source>
        <dbReference type="ARBA" id="ARBA00022737"/>
    </source>
</evidence>
<sequence>MKPLMGSLRDVQSFLHAFNRHSITIFKPYSVACQVISQFSTYTSFRRSQKIEHKGLDKALKILDLVTPKTSKNEGDSCHHRLIQGCMQDILGVGRRSCLIPVKISEHSKSTDLILIAPDKSRSSNESACWRTISSKEDPFLLFVELHKRGISMDVSIFSSIMSICASTGALDTGVQLHALLVKRGYDMSIPIGSSLISLYSKCRQLANAFQVFQMMPVRNTVSWTAIIAGYAQHWQIETCLYLFVLMRQSTSKPNDVTFASLLSACTSGGYLGFGRSIHCLEIRMGFDLYVHVSNALISMYSKCGSIDEAHYVFQKMPCRDLISWNSMISGYAQYGLGELAVDLLKKMDKENIVPDAISFLGVLSSCRHAGLVELGRHCFDLMLEHGIKPELDHYSCIIDLLGRAGRLEEALDIIKRMSISPNAVIWGSLLSSCRVHGNVWIGIHAAESRILLEPGCAATYVQLANLYAGVGYWNHVAKVRKLMKDRGLKTSPGYSWIEIGNNIYRFKAEDRSNSQINDILTILDSLACHVEYLGYPDIVDFDLSYKGISP</sequence>
<dbReference type="Proteomes" id="UP000504607">
    <property type="component" value="Unplaced"/>
</dbReference>
<dbReference type="NCBIfam" id="TIGR00756">
    <property type="entry name" value="PPR"/>
    <property type="match status" value="4"/>
</dbReference>
<dbReference type="InParanoid" id="A0A6I9QLD7"/>
<organism evidence="3 4">
    <name type="scientific">Elaeis guineensis var. tenera</name>
    <name type="common">Oil palm</name>
    <dbReference type="NCBI Taxonomy" id="51953"/>
    <lineage>
        <taxon>Eukaryota</taxon>
        <taxon>Viridiplantae</taxon>
        <taxon>Streptophyta</taxon>
        <taxon>Embryophyta</taxon>
        <taxon>Tracheophyta</taxon>
        <taxon>Spermatophyta</taxon>
        <taxon>Magnoliopsida</taxon>
        <taxon>Liliopsida</taxon>
        <taxon>Arecaceae</taxon>
        <taxon>Arecoideae</taxon>
        <taxon>Cocoseae</taxon>
        <taxon>Elaeidinae</taxon>
        <taxon>Elaeis</taxon>
    </lineage>
</organism>
<dbReference type="Pfam" id="PF20431">
    <property type="entry name" value="E_motif"/>
    <property type="match status" value="1"/>
</dbReference>
<dbReference type="PANTHER" id="PTHR24015">
    <property type="entry name" value="OS07G0578800 PROTEIN-RELATED"/>
    <property type="match status" value="1"/>
</dbReference>
<feature type="repeat" description="PPR" evidence="2">
    <location>
        <begin position="220"/>
        <end position="254"/>
    </location>
</feature>
<evidence type="ECO:0000256" key="2">
    <source>
        <dbReference type="PROSITE-ProRule" id="PRU00708"/>
    </source>
</evidence>
<dbReference type="GO" id="GO:0009451">
    <property type="term" value="P:RNA modification"/>
    <property type="evidence" value="ECO:0007669"/>
    <property type="project" value="InterPro"/>
</dbReference>
<evidence type="ECO:0000313" key="3">
    <source>
        <dbReference type="Proteomes" id="UP000504607"/>
    </source>
</evidence>
<dbReference type="AlphaFoldDB" id="A0A6I9QLD7"/>
<name>A0A6I9QLD7_ELAGV</name>
<dbReference type="InterPro" id="IPR011990">
    <property type="entry name" value="TPR-like_helical_dom_sf"/>
</dbReference>
<keyword evidence="1" id="KW-0677">Repeat</keyword>
<dbReference type="FunCoup" id="A0A6I9QLD7">
    <property type="interactions" value="1704"/>
</dbReference>
<dbReference type="FunFam" id="1.25.40.10:FF:000196">
    <property type="entry name" value="Pentatricopeptide repeat-containing protein At4g14850"/>
    <property type="match status" value="1"/>
</dbReference>
<dbReference type="GO" id="GO:0003723">
    <property type="term" value="F:RNA binding"/>
    <property type="evidence" value="ECO:0007669"/>
    <property type="project" value="InterPro"/>
</dbReference>
<dbReference type="InterPro" id="IPR046848">
    <property type="entry name" value="E_motif"/>
</dbReference>
<dbReference type="Pfam" id="PF13041">
    <property type="entry name" value="PPR_2"/>
    <property type="match status" value="2"/>
</dbReference>
<dbReference type="Gene3D" id="1.25.40.10">
    <property type="entry name" value="Tetratricopeptide repeat domain"/>
    <property type="match status" value="3"/>
</dbReference>
<dbReference type="FunFam" id="1.25.40.10:FF:000378">
    <property type="entry name" value="Pentatricopeptide repeat-containing protein mitochondrial"/>
    <property type="match status" value="1"/>
</dbReference>
<reference evidence="4" key="1">
    <citation type="submission" date="2025-08" db="UniProtKB">
        <authorList>
            <consortium name="RefSeq"/>
        </authorList>
    </citation>
    <scope>IDENTIFICATION</scope>
</reference>
<dbReference type="PANTHER" id="PTHR24015:SF1824">
    <property type="entry name" value="OS11G0275400 PROTEIN"/>
    <property type="match status" value="1"/>
</dbReference>
<dbReference type="Pfam" id="PF01535">
    <property type="entry name" value="PPR"/>
    <property type="match status" value="2"/>
</dbReference>
<feature type="repeat" description="PPR" evidence="2">
    <location>
        <begin position="356"/>
        <end position="390"/>
    </location>
</feature>
<dbReference type="PROSITE" id="PS51375">
    <property type="entry name" value="PPR"/>
    <property type="match status" value="3"/>
</dbReference>
<protein>
    <submittedName>
        <fullName evidence="4">Pentatricopeptide repeat-containing protein At2g37320</fullName>
    </submittedName>
</protein>
<dbReference type="OrthoDB" id="768257at2759"/>
<feature type="repeat" description="PPR" evidence="2">
    <location>
        <begin position="321"/>
        <end position="355"/>
    </location>
</feature>
<accession>A0A6I9QLD7</accession>
<proteinExistence type="predicted"/>
<dbReference type="RefSeq" id="XP_010910464.1">
    <property type="nucleotide sequence ID" value="XM_010912162.3"/>
</dbReference>